<feature type="non-terminal residue" evidence="2">
    <location>
        <position position="130"/>
    </location>
</feature>
<comment type="caution">
    <text evidence="2">The sequence shown here is derived from an EMBL/GenBank/DDBJ whole genome shotgun (WGS) entry which is preliminary data.</text>
</comment>
<keyword evidence="3" id="KW-1185">Reference proteome</keyword>
<sequence length="130" mass="13659">EGNAVPAAAEFKVGDHAEAPLADCCRHTAPGGELEQPDHRRAAGPHQPRRFGGWAGAPHEGLRARIPGGNGGLGQQQDQGERAAGRQDTGRRPRRGRGGHRGRGRPGARRGGRARRRAAARRGRPRGAGG</sequence>
<dbReference type="Proteomes" id="UP001189429">
    <property type="component" value="Unassembled WGS sequence"/>
</dbReference>
<feature type="compositionally biased region" description="Basic and acidic residues" evidence="1">
    <location>
        <begin position="79"/>
        <end position="91"/>
    </location>
</feature>
<dbReference type="EMBL" id="CAUYUJ010006225">
    <property type="protein sequence ID" value="CAK0816578.1"/>
    <property type="molecule type" value="Genomic_DNA"/>
</dbReference>
<evidence type="ECO:0000313" key="3">
    <source>
        <dbReference type="Proteomes" id="UP001189429"/>
    </source>
</evidence>
<protein>
    <submittedName>
        <fullName evidence="2">Uncharacterized protein</fullName>
    </submittedName>
</protein>
<accession>A0ABN9RC85</accession>
<feature type="region of interest" description="Disordered" evidence="1">
    <location>
        <begin position="24"/>
        <end position="130"/>
    </location>
</feature>
<organism evidence="2 3">
    <name type="scientific">Prorocentrum cordatum</name>
    <dbReference type="NCBI Taxonomy" id="2364126"/>
    <lineage>
        <taxon>Eukaryota</taxon>
        <taxon>Sar</taxon>
        <taxon>Alveolata</taxon>
        <taxon>Dinophyceae</taxon>
        <taxon>Prorocentrales</taxon>
        <taxon>Prorocentraceae</taxon>
        <taxon>Prorocentrum</taxon>
    </lineage>
</organism>
<evidence type="ECO:0000313" key="2">
    <source>
        <dbReference type="EMBL" id="CAK0816578.1"/>
    </source>
</evidence>
<reference evidence="2" key="1">
    <citation type="submission" date="2023-10" db="EMBL/GenBank/DDBJ databases">
        <authorList>
            <person name="Chen Y."/>
            <person name="Shah S."/>
            <person name="Dougan E. K."/>
            <person name="Thang M."/>
            <person name="Chan C."/>
        </authorList>
    </citation>
    <scope>NUCLEOTIDE SEQUENCE [LARGE SCALE GENOMIC DNA]</scope>
</reference>
<name>A0ABN9RC85_9DINO</name>
<gene>
    <name evidence="2" type="ORF">PCOR1329_LOCUS19504</name>
</gene>
<proteinExistence type="predicted"/>
<feature type="non-terminal residue" evidence="2">
    <location>
        <position position="1"/>
    </location>
</feature>
<feature type="compositionally biased region" description="Basic residues" evidence="1">
    <location>
        <begin position="92"/>
        <end position="130"/>
    </location>
</feature>
<evidence type="ECO:0000256" key="1">
    <source>
        <dbReference type="SAM" id="MobiDB-lite"/>
    </source>
</evidence>